<evidence type="ECO:0000313" key="3">
    <source>
        <dbReference type="EMBL" id="VAI79453.1"/>
    </source>
</evidence>
<dbReference type="AlphaFoldDB" id="A0A9R1BSJ6"/>
<evidence type="ECO:0000313" key="2">
    <source>
        <dbReference type="EMBL" id="VAI79452.1"/>
    </source>
</evidence>
<dbReference type="Gramene" id="TRITD7Av1G236460.1">
    <property type="protein sequence ID" value="TRITD7Av1G236460.1"/>
    <property type="gene ID" value="TRITD7Av1G236460"/>
</dbReference>
<dbReference type="PANTHER" id="PTHR33800">
    <property type="entry name" value="OS06G0113600 PROTEIN"/>
    <property type="match status" value="1"/>
</dbReference>
<dbReference type="Pfam" id="PF03478">
    <property type="entry name" value="Beta-prop_KIB1-4"/>
    <property type="match status" value="1"/>
</dbReference>
<dbReference type="Proteomes" id="UP000324705">
    <property type="component" value="Chromosome 7A"/>
</dbReference>
<accession>A0A9R1BSJ6</accession>
<keyword evidence="4" id="KW-1185">Reference proteome</keyword>
<protein>
    <recommendedName>
        <fullName evidence="1">KIB1-4 beta-propeller domain-containing protein</fullName>
    </recommendedName>
</protein>
<gene>
    <name evidence="2" type="ORF">TRITD_7Av1G236450</name>
    <name evidence="3" type="ORF">TRITD_7Av1G236460</name>
</gene>
<sequence>MHYLGCSYGYLIFSYEEHCLLVDVHNGTKVNPPKLPSNNRLGYFYGIGILTGPHSSPNSRLLLCSRTSMFEWQVGTNSWSGHPLALKGERIHQIVFFKGVIFVMDVLVRLHTIHLSPEFSMQKIKIARDPESFFISPWLVVSGDMLLMLDLRIGSDELNDSHYSFFKVFHLDFSVEPAKWVKKERLENQALFVSLDRRNPAFSCMSPERWGGKSNCVYVAKLFDDPDETWTAVEVGQRVRKGVVHNLYYGVAFPSDYSHLASLWLYPSLVYGSTSQ</sequence>
<feature type="domain" description="KIB1-4 beta-propeller" evidence="1">
    <location>
        <begin position="2"/>
        <end position="225"/>
    </location>
</feature>
<dbReference type="PANTHER" id="PTHR33800:SF28">
    <property type="entry name" value="F-BOX DOMAIN-CONTAINING PROTEIN"/>
    <property type="match status" value="1"/>
</dbReference>
<dbReference type="InterPro" id="IPR005174">
    <property type="entry name" value="KIB1-4_b-propeller"/>
</dbReference>
<dbReference type="Gramene" id="TRITD7Av1G236450.1">
    <property type="protein sequence ID" value="TRITD7Av1G236450.1"/>
    <property type="gene ID" value="TRITD7Av1G236450"/>
</dbReference>
<evidence type="ECO:0000313" key="4">
    <source>
        <dbReference type="Proteomes" id="UP000324705"/>
    </source>
</evidence>
<dbReference type="EMBL" id="LT934123">
    <property type="protein sequence ID" value="VAI79452.1"/>
    <property type="molecule type" value="Genomic_DNA"/>
</dbReference>
<dbReference type="EMBL" id="LT934123">
    <property type="protein sequence ID" value="VAI79453.1"/>
    <property type="molecule type" value="Genomic_DNA"/>
</dbReference>
<proteinExistence type="predicted"/>
<reference evidence="3 4" key="1">
    <citation type="submission" date="2017-09" db="EMBL/GenBank/DDBJ databases">
        <authorList>
            <consortium name="International Durum Wheat Genome Sequencing Consortium (IDWGSC)"/>
            <person name="Milanesi L."/>
        </authorList>
    </citation>
    <scope>NUCLEOTIDE SEQUENCE [LARGE SCALE GENOMIC DNA]</scope>
    <source>
        <strain evidence="4">cv. Svevo</strain>
    </source>
</reference>
<organism evidence="3 4">
    <name type="scientific">Triticum turgidum subsp. durum</name>
    <name type="common">Durum wheat</name>
    <name type="synonym">Triticum durum</name>
    <dbReference type="NCBI Taxonomy" id="4567"/>
    <lineage>
        <taxon>Eukaryota</taxon>
        <taxon>Viridiplantae</taxon>
        <taxon>Streptophyta</taxon>
        <taxon>Embryophyta</taxon>
        <taxon>Tracheophyta</taxon>
        <taxon>Spermatophyta</taxon>
        <taxon>Magnoliopsida</taxon>
        <taxon>Liliopsida</taxon>
        <taxon>Poales</taxon>
        <taxon>Poaceae</taxon>
        <taxon>BOP clade</taxon>
        <taxon>Pooideae</taxon>
        <taxon>Triticodae</taxon>
        <taxon>Triticeae</taxon>
        <taxon>Triticinae</taxon>
        <taxon>Triticum</taxon>
    </lineage>
</organism>
<evidence type="ECO:0000259" key="1">
    <source>
        <dbReference type="Pfam" id="PF03478"/>
    </source>
</evidence>
<name>A0A9R1BSJ6_TRITD</name>